<evidence type="ECO:0000256" key="2">
    <source>
        <dbReference type="SAM" id="MobiDB-lite"/>
    </source>
</evidence>
<sequence length="358" mass="40405">MPSTAMKDYHAILEVERGATEDEIRAAYKRLVLKWHPDRHATNKEYAKDRFVEIHNAYRTLVERNQRRASVSSEKENSPSSSASSTRSSRSDGSTSRQRPSSQAYSSRPSETPKSDRSRKRGSPQSSPAPSDSTLPEDLPRTRRQYSGCHFKADDGRAHKMGSPLDPLSHMEDSDEWIFPLPLTLKELFHGTRHRYRITRNMLSGKKKTIVLEIDVEPGWRSGTKIRLPGVGNERKDGSLQDIVFIVEEVPHDCFVRQKDDLIAQVQLPRRDSKSSGDDEDEILYLKGFGGELFAVHVPISPVKATRDTKVLGAGMPVRKGGKVVGRGDLIIRWDLSPPQSTQTSRWEAFKKAMQAIF</sequence>
<dbReference type="PANTHER" id="PTHR24078">
    <property type="entry name" value="DNAJ HOMOLOG SUBFAMILY C MEMBER"/>
    <property type="match status" value="1"/>
</dbReference>
<keyword evidence="5" id="KW-1185">Reference proteome</keyword>
<dbReference type="HOGENOM" id="CLU_031313_0_0_1"/>
<dbReference type="OrthoDB" id="10250354at2759"/>
<evidence type="ECO:0000313" key="5">
    <source>
        <dbReference type="Proteomes" id="UP000027265"/>
    </source>
</evidence>
<protein>
    <recommendedName>
        <fullName evidence="3">J domain-containing protein</fullName>
    </recommendedName>
</protein>
<dbReference type="InParanoid" id="A0A067PQG3"/>
<keyword evidence="1" id="KW-0143">Chaperone</keyword>
<dbReference type="InterPro" id="IPR051339">
    <property type="entry name" value="DnaJ_subfamily_B"/>
</dbReference>
<dbReference type="PROSITE" id="PS50076">
    <property type="entry name" value="DNAJ_2"/>
    <property type="match status" value="1"/>
</dbReference>
<dbReference type="GO" id="GO:0005829">
    <property type="term" value="C:cytosol"/>
    <property type="evidence" value="ECO:0007669"/>
    <property type="project" value="TreeGrafter"/>
</dbReference>
<dbReference type="InterPro" id="IPR001623">
    <property type="entry name" value="DnaJ_domain"/>
</dbReference>
<feature type="compositionally biased region" description="Polar residues" evidence="2">
    <location>
        <begin position="100"/>
        <end position="110"/>
    </location>
</feature>
<dbReference type="Gene3D" id="2.60.260.20">
    <property type="entry name" value="Urease metallochaperone UreE, N-terminal domain"/>
    <property type="match status" value="2"/>
</dbReference>
<dbReference type="Pfam" id="PF01556">
    <property type="entry name" value="DnaJ_C"/>
    <property type="match status" value="1"/>
</dbReference>
<organism evidence="4 5">
    <name type="scientific">Jaapia argillacea MUCL 33604</name>
    <dbReference type="NCBI Taxonomy" id="933084"/>
    <lineage>
        <taxon>Eukaryota</taxon>
        <taxon>Fungi</taxon>
        <taxon>Dikarya</taxon>
        <taxon>Basidiomycota</taxon>
        <taxon>Agaricomycotina</taxon>
        <taxon>Agaricomycetes</taxon>
        <taxon>Agaricomycetidae</taxon>
        <taxon>Jaapiales</taxon>
        <taxon>Jaapiaceae</taxon>
        <taxon>Jaapia</taxon>
    </lineage>
</organism>
<reference evidence="5" key="1">
    <citation type="journal article" date="2014" name="Proc. Natl. Acad. Sci. U.S.A.">
        <title>Extensive sampling of basidiomycete genomes demonstrates inadequacy of the white-rot/brown-rot paradigm for wood decay fungi.</title>
        <authorList>
            <person name="Riley R."/>
            <person name="Salamov A.A."/>
            <person name="Brown D.W."/>
            <person name="Nagy L.G."/>
            <person name="Floudas D."/>
            <person name="Held B.W."/>
            <person name="Levasseur A."/>
            <person name="Lombard V."/>
            <person name="Morin E."/>
            <person name="Otillar R."/>
            <person name="Lindquist E.A."/>
            <person name="Sun H."/>
            <person name="LaButti K.M."/>
            <person name="Schmutz J."/>
            <person name="Jabbour D."/>
            <person name="Luo H."/>
            <person name="Baker S.E."/>
            <person name="Pisabarro A.G."/>
            <person name="Walton J.D."/>
            <person name="Blanchette R.A."/>
            <person name="Henrissat B."/>
            <person name="Martin F."/>
            <person name="Cullen D."/>
            <person name="Hibbett D.S."/>
            <person name="Grigoriev I.V."/>
        </authorList>
    </citation>
    <scope>NUCLEOTIDE SEQUENCE [LARGE SCALE GENOMIC DNA]</scope>
    <source>
        <strain evidence="5">MUCL 33604</strain>
    </source>
</reference>
<feature type="compositionally biased region" description="Low complexity" evidence="2">
    <location>
        <begin position="78"/>
        <end position="99"/>
    </location>
</feature>
<dbReference type="PANTHER" id="PTHR24078:SF553">
    <property type="entry name" value="DNAJ HOMOLOG SUBFAMILY B MEMBER 5"/>
    <property type="match status" value="1"/>
</dbReference>
<dbReference type="SUPFAM" id="SSF49493">
    <property type="entry name" value="HSP40/DnaJ peptide-binding domain"/>
    <property type="match status" value="1"/>
</dbReference>
<dbReference type="SUPFAM" id="SSF46565">
    <property type="entry name" value="Chaperone J-domain"/>
    <property type="match status" value="1"/>
</dbReference>
<dbReference type="GO" id="GO:0006457">
    <property type="term" value="P:protein folding"/>
    <property type="evidence" value="ECO:0007669"/>
    <property type="project" value="InterPro"/>
</dbReference>
<dbReference type="PRINTS" id="PR00625">
    <property type="entry name" value="JDOMAIN"/>
</dbReference>
<dbReference type="GO" id="GO:0051087">
    <property type="term" value="F:protein-folding chaperone binding"/>
    <property type="evidence" value="ECO:0007669"/>
    <property type="project" value="TreeGrafter"/>
</dbReference>
<dbReference type="EMBL" id="KL197720">
    <property type="protein sequence ID" value="KDQ57058.1"/>
    <property type="molecule type" value="Genomic_DNA"/>
</dbReference>
<dbReference type="AlphaFoldDB" id="A0A067PQG3"/>
<dbReference type="GO" id="GO:0051082">
    <property type="term" value="F:unfolded protein binding"/>
    <property type="evidence" value="ECO:0007669"/>
    <property type="project" value="InterPro"/>
</dbReference>
<dbReference type="InterPro" id="IPR002939">
    <property type="entry name" value="DnaJ_C"/>
</dbReference>
<evidence type="ECO:0000313" key="4">
    <source>
        <dbReference type="EMBL" id="KDQ57058.1"/>
    </source>
</evidence>
<name>A0A067PQG3_9AGAM</name>
<gene>
    <name evidence="4" type="ORF">JAAARDRAFT_70024</name>
</gene>
<dbReference type="GO" id="GO:0006413">
    <property type="term" value="P:translational initiation"/>
    <property type="evidence" value="ECO:0007669"/>
    <property type="project" value="TreeGrafter"/>
</dbReference>
<feature type="compositionally biased region" description="Polar residues" evidence="2">
    <location>
        <begin position="123"/>
        <end position="134"/>
    </location>
</feature>
<feature type="region of interest" description="Disordered" evidence="2">
    <location>
        <begin position="65"/>
        <end position="143"/>
    </location>
</feature>
<dbReference type="Proteomes" id="UP000027265">
    <property type="component" value="Unassembled WGS sequence"/>
</dbReference>
<dbReference type="InterPro" id="IPR008971">
    <property type="entry name" value="HSP40/DnaJ_pept-bd"/>
</dbReference>
<feature type="domain" description="J" evidence="3">
    <location>
        <begin position="8"/>
        <end position="75"/>
    </location>
</feature>
<evidence type="ECO:0000256" key="1">
    <source>
        <dbReference type="ARBA" id="ARBA00023186"/>
    </source>
</evidence>
<dbReference type="STRING" id="933084.A0A067PQG3"/>
<proteinExistence type="predicted"/>
<dbReference type="InterPro" id="IPR036869">
    <property type="entry name" value="J_dom_sf"/>
</dbReference>
<accession>A0A067PQG3</accession>
<dbReference type="SMART" id="SM00271">
    <property type="entry name" value="DnaJ"/>
    <property type="match status" value="1"/>
</dbReference>
<dbReference type="Pfam" id="PF00226">
    <property type="entry name" value="DnaJ"/>
    <property type="match status" value="1"/>
</dbReference>
<dbReference type="CDD" id="cd10747">
    <property type="entry name" value="DnaJ_C"/>
    <property type="match status" value="1"/>
</dbReference>
<dbReference type="Gene3D" id="1.10.287.110">
    <property type="entry name" value="DnaJ domain"/>
    <property type="match status" value="1"/>
</dbReference>
<dbReference type="CDD" id="cd06257">
    <property type="entry name" value="DnaJ"/>
    <property type="match status" value="1"/>
</dbReference>
<evidence type="ECO:0000259" key="3">
    <source>
        <dbReference type="PROSITE" id="PS50076"/>
    </source>
</evidence>